<gene>
    <name evidence="1" type="ORF">V2I23_02495</name>
</gene>
<reference evidence="1 2" key="1">
    <citation type="submission" date="2024-01" db="EMBL/GenBank/DDBJ databases">
        <title>Campylobacter porcellus sp. nov.</title>
        <authorList>
            <person name="Papic B."/>
            <person name="Gruntar I."/>
        </authorList>
    </citation>
    <scope>NUCLEOTIDE SEQUENCE [LARGE SCALE GENOMIC DNA]</scope>
    <source>
        <strain evidence="1 2">CX2-4855-23</strain>
    </source>
</reference>
<protein>
    <recommendedName>
        <fullName evidence="3">Restriction endonuclease subunit S</fullName>
    </recommendedName>
</protein>
<evidence type="ECO:0000313" key="1">
    <source>
        <dbReference type="EMBL" id="MEE3744165.1"/>
    </source>
</evidence>
<dbReference type="Proteomes" id="UP001331664">
    <property type="component" value="Unassembled WGS sequence"/>
</dbReference>
<name>A0ABU7M391_9BACT</name>
<dbReference type="EMBL" id="JAZBRD010000002">
    <property type="protein sequence ID" value="MEE3744165.1"/>
    <property type="molecule type" value="Genomic_DNA"/>
</dbReference>
<keyword evidence="2" id="KW-1185">Reference proteome</keyword>
<accession>A0ABU7M391</accession>
<evidence type="ECO:0008006" key="3">
    <source>
        <dbReference type="Google" id="ProtNLM"/>
    </source>
</evidence>
<organism evidence="1 2">
    <name type="scientific">Campylobacter porcelli</name>
    <dbReference type="NCBI Taxonomy" id="1660073"/>
    <lineage>
        <taxon>Bacteria</taxon>
        <taxon>Pseudomonadati</taxon>
        <taxon>Campylobacterota</taxon>
        <taxon>Epsilonproteobacteria</taxon>
        <taxon>Campylobacterales</taxon>
        <taxon>Campylobacteraceae</taxon>
        <taxon>Campylobacter</taxon>
    </lineage>
</organism>
<dbReference type="RefSeq" id="WP_330517904.1">
    <property type="nucleotide sequence ID" value="NZ_JAZBRD010000002.1"/>
</dbReference>
<sequence>MSKLDELIEKLCPNGVEFKKLGELIAQNPKSKIGAKKSREL</sequence>
<comment type="caution">
    <text evidence="1">The sequence shown here is derived from an EMBL/GenBank/DDBJ whole genome shotgun (WGS) entry which is preliminary data.</text>
</comment>
<proteinExistence type="predicted"/>
<evidence type="ECO:0000313" key="2">
    <source>
        <dbReference type="Proteomes" id="UP001331664"/>
    </source>
</evidence>